<accession>A0A1Y3CFG9</accession>
<proteinExistence type="predicted"/>
<dbReference type="RefSeq" id="WP_086203138.1">
    <property type="nucleotide sequence ID" value="NZ_NEGB01000003.1"/>
</dbReference>
<name>A0A1Y3CFG9_9GAMM</name>
<dbReference type="OrthoDB" id="7330655at2"/>
<dbReference type="STRING" id="1977882.B9T28_06465"/>
<dbReference type="Proteomes" id="UP000242765">
    <property type="component" value="Unassembled WGS sequence"/>
</dbReference>
<evidence type="ECO:0000313" key="2">
    <source>
        <dbReference type="Proteomes" id="UP000242765"/>
    </source>
</evidence>
<dbReference type="EMBL" id="NEGB01000003">
    <property type="protein sequence ID" value="OTG65839.1"/>
    <property type="molecule type" value="Genomic_DNA"/>
</dbReference>
<evidence type="ECO:0000313" key="1">
    <source>
        <dbReference type="EMBL" id="OTG65839.1"/>
    </source>
</evidence>
<sequence length="469" mass="50284">MATHNPIPTYFNPEIAPSYKGTSFEEIANSYNNGQQFSNQIQQQQQQGILAQLLAKNTGSNGSVNLDNVLQTVQSNPNQSYQPEMINTLSGLIQQKRAAEMKAQQDSIKFDADTNKTYAETGKIKQEGLGKGLENSEKKFGALNQVWQSAALTGNKSNVLLGLNGAVKAGLIEPDAFDQQRQIIDLMTPEEIKSYASGISFGGAKDPAGILYQTANNAADNTTSSANNVRTTNASIYGTNVGADTADKNRAQQGQQFEQDYALNQQKAYFEQNKPIDFQTGNDGYQYAVYANGKGVRVLGGDGQPIKVQAKGNGAMSATAQKELFETADAVTAGTNAILNLQDALKYSAKAYDGLGAKQRASARGMLGGGSEEATATAMLDNIVTGNALEMLKATFGGAPTEGERAILLQLQGSANMPRTQREAIYTRALQMADARVKSNQGKAESLRNGSFFRSSVQAVPQNTFNLFD</sequence>
<reference evidence="1 2" key="1">
    <citation type="submission" date="2017-04" db="EMBL/GenBank/DDBJ databases">
        <title>High diversity of culturable Acinetobacter species in natural soil and water ecosystems.</title>
        <authorList>
            <person name="Nemec A."/>
            <person name="Radolfova-Krizova L."/>
        </authorList>
    </citation>
    <scope>NUCLEOTIDE SEQUENCE [LARGE SCALE GENOMIC DNA]</scope>
    <source>
        <strain evidence="1 2">ANC 4999</strain>
    </source>
</reference>
<gene>
    <name evidence="1" type="ORF">B9T28_06465</name>
</gene>
<protein>
    <submittedName>
        <fullName evidence="1">Uncharacterized protein</fullName>
    </submittedName>
</protein>
<dbReference type="AlphaFoldDB" id="A0A1Y3CFG9"/>
<keyword evidence="2" id="KW-1185">Reference proteome</keyword>
<comment type="caution">
    <text evidence="1">The sequence shown here is derived from an EMBL/GenBank/DDBJ whole genome shotgun (WGS) entry which is preliminary data.</text>
</comment>
<organism evidence="1 2">
    <name type="scientific">Acinetobacter silvestris</name>
    <dbReference type="NCBI Taxonomy" id="1977882"/>
    <lineage>
        <taxon>Bacteria</taxon>
        <taxon>Pseudomonadati</taxon>
        <taxon>Pseudomonadota</taxon>
        <taxon>Gammaproteobacteria</taxon>
        <taxon>Moraxellales</taxon>
        <taxon>Moraxellaceae</taxon>
        <taxon>Acinetobacter</taxon>
    </lineage>
</organism>